<gene>
    <name evidence="3" type="ORF">ACHAXA_002764</name>
</gene>
<comment type="caution">
    <text evidence="3">The sequence shown here is derived from an EMBL/GenBank/DDBJ whole genome shotgun (WGS) entry which is preliminary data.</text>
</comment>
<reference evidence="3 4" key="1">
    <citation type="submission" date="2024-10" db="EMBL/GenBank/DDBJ databases">
        <title>Updated reference genomes for cyclostephanoid diatoms.</title>
        <authorList>
            <person name="Roberts W.R."/>
            <person name="Alverson A.J."/>
        </authorList>
    </citation>
    <scope>NUCLEOTIDE SEQUENCE [LARGE SCALE GENOMIC DNA]</scope>
    <source>
        <strain evidence="3 4">AJA228-03</strain>
    </source>
</reference>
<sequence length="470" mass="53369">MAPPLLTPCAGREPSDLRSLSSGRNVWGDAVSSGHNNQPNVGVLNGDDIADYPDLAPSDPESENENDDNDRCPNRSTIDLVRAFREPLFPNDPSRPLAIAYSHLNAAMEERRRIKARKRKALRELKDLREKFMSRKRELLDLNATLGTSSKRVSSWTRRVFDLELKEPGCPWNAKLHRLREYVERHGKFPEHVLKVRGTDEERVLAAFVSKERSKAKASHRSFVKYPHRFRALEELGVTWESDNDARFEVMFTKLLEYRREHGTFRMPSLELCKESGDEDLILLHNWVFSQIGGFRYQLRTKKVEVVKRFLDVGFSFERWYGTNGHVFDRDIPPFDSICRRYVNNGGKLDENDMEILRVANENQLKRGKRRGKNARAEGGTETREEAASEEAVRPNSTAINAAVGHAIVKINLEVDDESAPGEKNGHEVDDAYAPERAECHGATADAVVDNFDDVTAFPAPAIAPVDFET</sequence>
<evidence type="ECO:0000313" key="3">
    <source>
        <dbReference type="EMBL" id="KAL3811670.1"/>
    </source>
</evidence>
<feature type="region of interest" description="Disordered" evidence="2">
    <location>
        <begin position="1"/>
        <end position="75"/>
    </location>
</feature>
<protein>
    <submittedName>
        <fullName evidence="3">Uncharacterized protein</fullName>
    </submittedName>
</protein>
<keyword evidence="4" id="KW-1185">Reference proteome</keyword>
<name>A0ABD3RF42_9STRA</name>
<evidence type="ECO:0000256" key="2">
    <source>
        <dbReference type="SAM" id="MobiDB-lite"/>
    </source>
</evidence>
<dbReference type="PANTHER" id="PTHR33418:SF1">
    <property type="entry name" value="HELICASE-ASSOCIATED DOMAIN-CONTAINING PROTEIN"/>
    <property type="match status" value="1"/>
</dbReference>
<dbReference type="Proteomes" id="UP001530377">
    <property type="component" value="Unassembled WGS sequence"/>
</dbReference>
<dbReference type="EMBL" id="JALLPB020000244">
    <property type="protein sequence ID" value="KAL3811670.1"/>
    <property type="molecule type" value="Genomic_DNA"/>
</dbReference>
<organism evidence="3 4">
    <name type="scientific">Cyclostephanos tholiformis</name>
    <dbReference type="NCBI Taxonomy" id="382380"/>
    <lineage>
        <taxon>Eukaryota</taxon>
        <taxon>Sar</taxon>
        <taxon>Stramenopiles</taxon>
        <taxon>Ochrophyta</taxon>
        <taxon>Bacillariophyta</taxon>
        <taxon>Coscinodiscophyceae</taxon>
        <taxon>Thalassiosirophycidae</taxon>
        <taxon>Stephanodiscales</taxon>
        <taxon>Stephanodiscaceae</taxon>
        <taxon>Cyclostephanos</taxon>
    </lineage>
</organism>
<keyword evidence="1" id="KW-0175">Coiled coil</keyword>
<feature type="coiled-coil region" evidence="1">
    <location>
        <begin position="104"/>
        <end position="142"/>
    </location>
</feature>
<evidence type="ECO:0000313" key="4">
    <source>
        <dbReference type="Proteomes" id="UP001530377"/>
    </source>
</evidence>
<evidence type="ECO:0000256" key="1">
    <source>
        <dbReference type="SAM" id="Coils"/>
    </source>
</evidence>
<feature type="region of interest" description="Disordered" evidence="2">
    <location>
        <begin position="367"/>
        <end position="394"/>
    </location>
</feature>
<proteinExistence type="predicted"/>
<dbReference type="PANTHER" id="PTHR33418">
    <property type="entry name" value="HELICASE-ASSOCIATED"/>
    <property type="match status" value="1"/>
</dbReference>
<accession>A0ABD3RF42</accession>
<feature type="compositionally biased region" description="Basic and acidic residues" evidence="2">
    <location>
        <begin position="375"/>
        <end position="393"/>
    </location>
</feature>
<dbReference type="Gene3D" id="6.10.140.530">
    <property type="match status" value="1"/>
</dbReference>
<dbReference type="AlphaFoldDB" id="A0ABD3RF42"/>